<evidence type="ECO:0000256" key="5">
    <source>
        <dbReference type="ARBA" id="ARBA00023002"/>
    </source>
</evidence>
<organism evidence="8 10">
    <name type="scientific">Salinicoccus halodurans</name>
    <dbReference type="NCBI Taxonomy" id="407035"/>
    <lineage>
        <taxon>Bacteria</taxon>
        <taxon>Bacillati</taxon>
        <taxon>Bacillota</taxon>
        <taxon>Bacilli</taxon>
        <taxon>Bacillales</taxon>
        <taxon>Staphylococcaceae</taxon>
        <taxon>Salinicoccus</taxon>
    </lineage>
</organism>
<evidence type="ECO:0000256" key="4">
    <source>
        <dbReference type="ARBA" id="ARBA00022857"/>
    </source>
</evidence>
<dbReference type="EMBL" id="CP011366">
    <property type="protein sequence ID" value="AKG74821.1"/>
    <property type="molecule type" value="Genomic_DNA"/>
</dbReference>
<dbReference type="Gene3D" id="3.20.20.70">
    <property type="entry name" value="Aldolase class I"/>
    <property type="match status" value="1"/>
</dbReference>
<comment type="cofactor">
    <cofactor evidence="1">
        <name>FMN</name>
        <dbReference type="ChEBI" id="CHEBI:58210"/>
    </cofactor>
</comment>
<dbReference type="AlphaFoldDB" id="A0A0F7HLH8"/>
<dbReference type="InterPro" id="IPR044152">
    <property type="entry name" value="YqjM-like"/>
</dbReference>
<feature type="domain" description="NADH:flavin oxidoreductase/NADH oxidase N-terminal" evidence="6">
    <location>
        <begin position="4"/>
        <end position="322"/>
    </location>
</feature>
<reference evidence="8 10" key="3">
    <citation type="submission" date="2016-10" db="EMBL/GenBank/DDBJ databases">
        <authorList>
            <person name="Varghese N."/>
            <person name="Submissions S."/>
        </authorList>
    </citation>
    <scope>NUCLEOTIDE SEQUENCE [LARGE SCALE GENOMIC DNA]</scope>
    <source>
        <strain evidence="8 10">CGMCC 1.6501</strain>
    </source>
</reference>
<keyword evidence="3" id="KW-0288">FMN</keyword>
<dbReference type="RefSeq" id="WP_046791000.1">
    <property type="nucleotide sequence ID" value="NZ_CP011366.1"/>
</dbReference>
<evidence type="ECO:0000256" key="2">
    <source>
        <dbReference type="ARBA" id="ARBA00022630"/>
    </source>
</evidence>
<dbReference type="SUPFAM" id="SSF51395">
    <property type="entry name" value="FMN-linked oxidoreductases"/>
    <property type="match status" value="1"/>
</dbReference>
<dbReference type="KEGG" id="shv:AAT16_11850"/>
<proteinExistence type="predicted"/>
<dbReference type="PANTHER" id="PTHR43303:SF4">
    <property type="entry name" value="NADPH DEHYDROGENASE C23G7.10C-RELATED"/>
    <property type="match status" value="1"/>
</dbReference>
<protein>
    <submittedName>
        <fullName evidence="8">2,4-dienoyl-CoA reductase</fullName>
    </submittedName>
    <submittedName>
        <fullName evidence="7">NADPH dehydrogenase</fullName>
    </submittedName>
</protein>
<gene>
    <name evidence="7" type="ORF">AAT16_11850</name>
    <name evidence="8" type="ORF">SAMN05216235_1264</name>
</gene>
<dbReference type="CDD" id="cd02932">
    <property type="entry name" value="OYE_YqiM_FMN"/>
    <property type="match status" value="1"/>
</dbReference>
<dbReference type="Proteomes" id="UP000183090">
    <property type="component" value="Unassembled WGS sequence"/>
</dbReference>
<dbReference type="EMBL" id="FOTB01000002">
    <property type="protein sequence ID" value="SFK69842.1"/>
    <property type="molecule type" value="Genomic_DNA"/>
</dbReference>
<dbReference type="InterPro" id="IPR001155">
    <property type="entry name" value="OxRdtase_FMN_N"/>
</dbReference>
<dbReference type="InterPro" id="IPR013785">
    <property type="entry name" value="Aldolase_TIM"/>
</dbReference>
<dbReference type="GO" id="GO:0003959">
    <property type="term" value="F:NADPH dehydrogenase activity"/>
    <property type="evidence" value="ECO:0007669"/>
    <property type="project" value="InterPro"/>
</dbReference>
<dbReference type="GO" id="GO:0050661">
    <property type="term" value="F:NADP binding"/>
    <property type="evidence" value="ECO:0007669"/>
    <property type="project" value="InterPro"/>
</dbReference>
<keyword evidence="9" id="KW-1185">Reference proteome</keyword>
<evidence type="ECO:0000313" key="7">
    <source>
        <dbReference type="EMBL" id="AKG74821.1"/>
    </source>
</evidence>
<name>A0A0F7HLH8_9STAP</name>
<reference evidence="7 9" key="1">
    <citation type="journal article" date="2015" name="Int. J. Syst. Evol. Microbiol.">
        <title>Complete genome sequence of Salinicoccus halodurans H3B36, isolated from the Qaidam Basin in China.</title>
        <authorList>
            <person name="Jiang K."/>
            <person name="Xue Y."/>
            <person name="Ma Y."/>
        </authorList>
    </citation>
    <scope>NUCLEOTIDE SEQUENCE [LARGE SCALE GENOMIC DNA]</scope>
    <source>
        <strain evidence="7 9">H3B36</strain>
    </source>
</reference>
<accession>A0A0F7HLH8</accession>
<evidence type="ECO:0000256" key="1">
    <source>
        <dbReference type="ARBA" id="ARBA00001917"/>
    </source>
</evidence>
<dbReference type="PANTHER" id="PTHR43303">
    <property type="entry name" value="NADPH DEHYDROGENASE C23G7.10C-RELATED"/>
    <property type="match status" value="1"/>
</dbReference>
<reference evidence="9" key="2">
    <citation type="submission" date="2015-04" db="EMBL/GenBank/DDBJ databases">
        <title>Complete genome sequence of Salinicoccus halodurans strain H3B36, isolated from the Qaidam basin of China.</title>
        <authorList>
            <person name="Ma Y."/>
            <person name="Jiang K."/>
            <person name="Xue Y."/>
        </authorList>
    </citation>
    <scope>NUCLEOTIDE SEQUENCE [LARGE SCALE GENOMIC DNA]</scope>
    <source>
        <strain evidence="9">H3B36</strain>
    </source>
</reference>
<dbReference type="Pfam" id="PF00724">
    <property type="entry name" value="Oxidored_FMN"/>
    <property type="match status" value="1"/>
</dbReference>
<dbReference type="OrthoDB" id="9772736at2"/>
<sequence length="343" mass="38116">MSTLFEPYRIKNLELRNRVVMAPMCQYSAEDGIPNEWHFTHYTSRAVGGTGLIMVEMTNVEERGRITDHCLGIWSDGHVPHYKRVVDACHRQGAKIGIQLGHAGRKAQDTEEPVSSSPIAFSDEFKTPHELTAGEVDEMVDAYKWGAVRAVEAGFDTIEIHGAHGYLIHQFQSPLTNKRDDEYGQDLGLFGSRVIEAVKSVMPEDMPLIIRVSAVEFAEGGYDLEHGIELAKRYKEAGADVIDVSAGGEGTPSKDRFPGAYPGYMVPYARSIKEEADIPVIAVGLLEDVNVAEHIIASEDADLAAIGRGLLRDPYWVMNANRKQNPADRSFIPEQYERGFRKI</sequence>
<evidence type="ECO:0000313" key="8">
    <source>
        <dbReference type="EMBL" id="SFK69842.1"/>
    </source>
</evidence>
<evidence type="ECO:0000259" key="6">
    <source>
        <dbReference type="Pfam" id="PF00724"/>
    </source>
</evidence>
<evidence type="ECO:0000313" key="9">
    <source>
        <dbReference type="Proteomes" id="UP000034029"/>
    </source>
</evidence>
<keyword evidence="2" id="KW-0285">Flavoprotein</keyword>
<evidence type="ECO:0000256" key="3">
    <source>
        <dbReference type="ARBA" id="ARBA00022643"/>
    </source>
</evidence>
<keyword evidence="5" id="KW-0560">Oxidoreductase</keyword>
<keyword evidence="4" id="KW-0521">NADP</keyword>
<dbReference type="Proteomes" id="UP000034029">
    <property type="component" value="Chromosome"/>
</dbReference>
<evidence type="ECO:0000313" key="10">
    <source>
        <dbReference type="Proteomes" id="UP000183090"/>
    </source>
</evidence>
<dbReference type="GO" id="GO:0010181">
    <property type="term" value="F:FMN binding"/>
    <property type="evidence" value="ECO:0007669"/>
    <property type="project" value="InterPro"/>
</dbReference>